<dbReference type="EMBL" id="JBHRYD010000013">
    <property type="protein sequence ID" value="MFC3705985.1"/>
    <property type="molecule type" value="Genomic_DNA"/>
</dbReference>
<evidence type="ECO:0000256" key="1">
    <source>
        <dbReference type="SAM" id="SignalP"/>
    </source>
</evidence>
<keyword evidence="1" id="KW-0732">Signal</keyword>
<feature type="domain" description="DUF4142" evidence="2">
    <location>
        <begin position="39"/>
        <end position="173"/>
    </location>
</feature>
<sequence length="176" mass="18674">MLIRALLITTALILIGPAIAQENAPSPSEKAAPAEVTDPAQFASIASVSNMFEIESSKLAQEKASSDEVKAFAEQMIADHTKAGEDMTRAATEEGVAPATELDQQHQEIMDNLSSLSGEEFDTAYIQAQVQAHDEAVALFDGYSSNGQDGALKQFAAATLPTLEEHQAHAHELAGH</sequence>
<accession>A0ABV7X7G1</accession>
<dbReference type="Pfam" id="PF13628">
    <property type="entry name" value="DUF4142"/>
    <property type="match status" value="1"/>
</dbReference>
<evidence type="ECO:0000313" key="4">
    <source>
        <dbReference type="Proteomes" id="UP001595613"/>
    </source>
</evidence>
<dbReference type="PANTHER" id="PTHR38593:SF1">
    <property type="entry name" value="BLR2558 PROTEIN"/>
    <property type="match status" value="1"/>
</dbReference>
<dbReference type="PANTHER" id="PTHR38593">
    <property type="entry name" value="BLR2558 PROTEIN"/>
    <property type="match status" value="1"/>
</dbReference>
<feature type="chain" id="PRO_5046084589" evidence="1">
    <location>
        <begin position="21"/>
        <end position="176"/>
    </location>
</feature>
<dbReference type="InterPro" id="IPR012347">
    <property type="entry name" value="Ferritin-like"/>
</dbReference>
<evidence type="ECO:0000259" key="2">
    <source>
        <dbReference type="Pfam" id="PF13628"/>
    </source>
</evidence>
<dbReference type="RefSeq" id="WP_380097986.1">
    <property type="nucleotide sequence ID" value="NZ_JBHRYD010000013.1"/>
</dbReference>
<proteinExistence type="predicted"/>
<dbReference type="Gene3D" id="1.20.1260.10">
    <property type="match status" value="1"/>
</dbReference>
<organism evidence="3 4">
    <name type="scientific">Devosia honganensis</name>
    <dbReference type="NCBI Taxonomy" id="1610527"/>
    <lineage>
        <taxon>Bacteria</taxon>
        <taxon>Pseudomonadati</taxon>
        <taxon>Pseudomonadota</taxon>
        <taxon>Alphaproteobacteria</taxon>
        <taxon>Hyphomicrobiales</taxon>
        <taxon>Devosiaceae</taxon>
        <taxon>Devosia</taxon>
    </lineage>
</organism>
<keyword evidence="4" id="KW-1185">Reference proteome</keyword>
<feature type="signal peptide" evidence="1">
    <location>
        <begin position="1"/>
        <end position="20"/>
    </location>
</feature>
<dbReference type="InterPro" id="IPR025419">
    <property type="entry name" value="DUF4142"/>
</dbReference>
<comment type="caution">
    <text evidence="3">The sequence shown here is derived from an EMBL/GenBank/DDBJ whole genome shotgun (WGS) entry which is preliminary data.</text>
</comment>
<gene>
    <name evidence="3" type="ORF">ACFOOL_14620</name>
</gene>
<reference evidence="4" key="1">
    <citation type="journal article" date="2019" name="Int. J. Syst. Evol. Microbiol.">
        <title>The Global Catalogue of Microorganisms (GCM) 10K type strain sequencing project: providing services to taxonomists for standard genome sequencing and annotation.</title>
        <authorList>
            <consortium name="The Broad Institute Genomics Platform"/>
            <consortium name="The Broad Institute Genome Sequencing Center for Infectious Disease"/>
            <person name="Wu L."/>
            <person name="Ma J."/>
        </authorList>
    </citation>
    <scope>NUCLEOTIDE SEQUENCE [LARGE SCALE GENOMIC DNA]</scope>
    <source>
        <strain evidence="4">KCTC 42281</strain>
    </source>
</reference>
<name>A0ABV7X7G1_9HYPH</name>
<dbReference type="Proteomes" id="UP001595613">
    <property type="component" value="Unassembled WGS sequence"/>
</dbReference>
<protein>
    <submittedName>
        <fullName evidence="3">DUF4142 domain-containing protein</fullName>
    </submittedName>
</protein>
<evidence type="ECO:0000313" key="3">
    <source>
        <dbReference type="EMBL" id="MFC3705985.1"/>
    </source>
</evidence>